<evidence type="ECO:0000313" key="3">
    <source>
        <dbReference type="Proteomes" id="UP000366872"/>
    </source>
</evidence>
<gene>
    <name evidence="2" type="ORF">PDESU_06538</name>
</gene>
<name>A0A6C2UFG1_PONDE</name>
<dbReference type="PROSITE" id="PS51257">
    <property type="entry name" value="PROKAR_LIPOPROTEIN"/>
    <property type="match status" value="1"/>
</dbReference>
<evidence type="ECO:0000313" key="2">
    <source>
        <dbReference type="EMBL" id="VGO17936.1"/>
    </source>
</evidence>
<accession>A0A6C2UFG1</accession>
<organism evidence="2 3">
    <name type="scientific">Pontiella desulfatans</name>
    <dbReference type="NCBI Taxonomy" id="2750659"/>
    <lineage>
        <taxon>Bacteria</taxon>
        <taxon>Pseudomonadati</taxon>
        <taxon>Kiritimatiellota</taxon>
        <taxon>Kiritimatiellia</taxon>
        <taxon>Kiritimatiellales</taxon>
        <taxon>Pontiellaceae</taxon>
        <taxon>Pontiella</taxon>
    </lineage>
</organism>
<dbReference type="RefSeq" id="WP_136083394.1">
    <property type="nucleotide sequence ID" value="NZ_CAAHFG010000005.1"/>
</dbReference>
<dbReference type="AlphaFoldDB" id="A0A6C2UFG1"/>
<feature type="coiled-coil region" evidence="1">
    <location>
        <begin position="49"/>
        <end position="153"/>
    </location>
</feature>
<evidence type="ECO:0000256" key="1">
    <source>
        <dbReference type="SAM" id="Coils"/>
    </source>
</evidence>
<keyword evidence="3" id="KW-1185">Reference proteome</keyword>
<sequence>MNKIAMMLLAGCAIGMLTGCGVPEEEHLAALAAQDAKFAAAEEKFNIKIAEQETLIKNEKAKVRTARIELDDASERIKGLQQKTAETASELATEKASVADLESKLKSSKSSAAFAQEQATEWENKFNTLDVEYQELKRRFEMFQKNMSALNSASTPAPAAEPAADSMDSLEALGQPVVEEPESNAQKVNSLLDQMGNM</sequence>
<dbReference type="SUPFAM" id="SSF57997">
    <property type="entry name" value="Tropomyosin"/>
    <property type="match status" value="1"/>
</dbReference>
<reference evidence="2 3" key="1">
    <citation type="submission" date="2019-04" db="EMBL/GenBank/DDBJ databases">
        <authorList>
            <person name="Van Vliet M D."/>
        </authorList>
    </citation>
    <scope>NUCLEOTIDE SEQUENCE [LARGE SCALE GENOMIC DNA]</scope>
    <source>
        <strain evidence="2 3">F1</strain>
    </source>
</reference>
<dbReference type="Proteomes" id="UP000366872">
    <property type="component" value="Unassembled WGS sequence"/>
</dbReference>
<proteinExistence type="predicted"/>
<protein>
    <recommendedName>
        <fullName evidence="4">Chromosome partition protein Smc</fullName>
    </recommendedName>
</protein>
<evidence type="ECO:0008006" key="4">
    <source>
        <dbReference type="Google" id="ProtNLM"/>
    </source>
</evidence>
<keyword evidence="1" id="KW-0175">Coiled coil</keyword>
<dbReference type="EMBL" id="CAAHFG010000005">
    <property type="protein sequence ID" value="VGO17936.1"/>
    <property type="molecule type" value="Genomic_DNA"/>
</dbReference>